<organism evidence="2 3">
    <name type="scientific">Halopenitus persicus</name>
    <dbReference type="NCBI Taxonomy" id="1048396"/>
    <lineage>
        <taxon>Archaea</taxon>
        <taxon>Methanobacteriati</taxon>
        <taxon>Methanobacteriota</taxon>
        <taxon>Stenosarchaea group</taxon>
        <taxon>Halobacteria</taxon>
        <taxon>Halobacteriales</taxon>
        <taxon>Haloferacaceae</taxon>
        <taxon>Halopenitus</taxon>
    </lineage>
</organism>
<gene>
    <name evidence="2" type="ORF">SAMN05216564_104105</name>
</gene>
<evidence type="ECO:0000313" key="2">
    <source>
        <dbReference type="EMBL" id="SDY26407.1"/>
    </source>
</evidence>
<dbReference type="RefSeq" id="WP_021073012.1">
    <property type="nucleotide sequence ID" value="NZ_FNPC01000004.1"/>
</dbReference>
<accession>A0A1H3IFM2</accession>
<dbReference type="Proteomes" id="UP000199079">
    <property type="component" value="Unassembled WGS sequence"/>
</dbReference>
<dbReference type="AlphaFoldDB" id="A0A1H3IFM2"/>
<proteinExistence type="predicted"/>
<sequence>MDSDGLDGTDRFGGAVDPFDCETSPPRGQLSLSAVEAAIGVAFVLAIATTFAVAPPDPGTETAQLDAYATDVATVLGNEGGTAVGDGNATGAPLPAAIATPATFAAEREAIDARADALVPDRLQYHVKTPHGGVGIAPPSGATVGRSTLYTRNGRVVVAVWR</sequence>
<feature type="region of interest" description="Disordered" evidence="1">
    <location>
        <begin position="1"/>
        <end position="22"/>
    </location>
</feature>
<dbReference type="InterPro" id="IPR055686">
    <property type="entry name" value="DUF7262"/>
</dbReference>
<evidence type="ECO:0000256" key="1">
    <source>
        <dbReference type="SAM" id="MobiDB-lite"/>
    </source>
</evidence>
<protein>
    <submittedName>
        <fullName evidence="2">Uncharacterized protein</fullName>
    </submittedName>
</protein>
<dbReference type="OrthoDB" id="247846at2157"/>
<reference evidence="3" key="1">
    <citation type="submission" date="2016-10" db="EMBL/GenBank/DDBJ databases">
        <authorList>
            <person name="Varghese N."/>
            <person name="Submissions S."/>
        </authorList>
    </citation>
    <scope>NUCLEOTIDE SEQUENCE [LARGE SCALE GENOMIC DNA]</scope>
    <source>
        <strain evidence="3">DC30,IBRC 10041,KCTC 4046</strain>
    </source>
</reference>
<name>A0A1H3IFM2_9EURY</name>
<evidence type="ECO:0000313" key="3">
    <source>
        <dbReference type="Proteomes" id="UP000199079"/>
    </source>
</evidence>
<keyword evidence="3" id="KW-1185">Reference proteome</keyword>
<dbReference type="Pfam" id="PF23923">
    <property type="entry name" value="DUF7262"/>
    <property type="match status" value="1"/>
</dbReference>
<dbReference type="EMBL" id="FNPC01000004">
    <property type="protein sequence ID" value="SDY26407.1"/>
    <property type="molecule type" value="Genomic_DNA"/>
</dbReference>